<evidence type="ECO:0000313" key="1">
    <source>
        <dbReference type="EMBL" id="KAH3750759.1"/>
    </source>
</evidence>
<comment type="caution">
    <text evidence="1">The sequence shown here is derived from an EMBL/GenBank/DDBJ whole genome shotgun (WGS) entry which is preliminary data.</text>
</comment>
<keyword evidence="2" id="KW-1185">Reference proteome</keyword>
<dbReference type="InterPro" id="IPR038499">
    <property type="entry name" value="BRO1_sf"/>
</dbReference>
<reference evidence="1" key="2">
    <citation type="submission" date="2020-11" db="EMBL/GenBank/DDBJ databases">
        <authorList>
            <person name="McCartney M.A."/>
            <person name="Auch B."/>
            <person name="Kono T."/>
            <person name="Mallez S."/>
            <person name="Becker A."/>
            <person name="Gohl D.M."/>
            <person name="Silverstein K.A.T."/>
            <person name="Koren S."/>
            <person name="Bechman K.B."/>
            <person name="Herman A."/>
            <person name="Abrahante J.E."/>
            <person name="Garbe J."/>
        </authorList>
    </citation>
    <scope>NUCLEOTIDE SEQUENCE</scope>
    <source>
        <strain evidence="1">Duluth1</strain>
        <tissue evidence="1">Whole animal</tissue>
    </source>
</reference>
<dbReference type="EMBL" id="JAIWYP010000010">
    <property type="protein sequence ID" value="KAH3750759.1"/>
    <property type="molecule type" value="Genomic_DNA"/>
</dbReference>
<dbReference type="AlphaFoldDB" id="A0A9D4I767"/>
<organism evidence="1 2">
    <name type="scientific">Dreissena polymorpha</name>
    <name type="common">Zebra mussel</name>
    <name type="synonym">Mytilus polymorpha</name>
    <dbReference type="NCBI Taxonomy" id="45954"/>
    <lineage>
        <taxon>Eukaryota</taxon>
        <taxon>Metazoa</taxon>
        <taxon>Spiralia</taxon>
        <taxon>Lophotrochozoa</taxon>
        <taxon>Mollusca</taxon>
        <taxon>Bivalvia</taxon>
        <taxon>Autobranchia</taxon>
        <taxon>Heteroconchia</taxon>
        <taxon>Euheterodonta</taxon>
        <taxon>Imparidentia</taxon>
        <taxon>Neoheterodontei</taxon>
        <taxon>Myida</taxon>
        <taxon>Dreissenoidea</taxon>
        <taxon>Dreissenidae</taxon>
        <taxon>Dreissena</taxon>
    </lineage>
</organism>
<gene>
    <name evidence="1" type="ORF">DPMN_185290</name>
</gene>
<accession>A0A9D4I767</accession>
<proteinExistence type="predicted"/>
<evidence type="ECO:0000313" key="2">
    <source>
        <dbReference type="Proteomes" id="UP000828390"/>
    </source>
</evidence>
<dbReference type="Proteomes" id="UP000828390">
    <property type="component" value="Unassembled WGS sequence"/>
</dbReference>
<reference evidence="1" key="1">
    <citation type="journal article" date="2019" name="bioRxiv">
        <title>The Genome of the Zebra Mussel, Dreissena polymorpha: A Resource for Invasive Species Research.</title>
        <authorList>
            <person name="McCartney M.A."/>
            <person name="Auch B."/>
            <person name="Kono T."/>
            <person name="Mallez S."/>
            <person name="Zhang Y."/>
            <person name="Obille A."/>
            <person name="Becker A."/>
            <person name="Abrahante J.E."/>
            <person name="Garbe J."/>
            <person name="Badalamenti J.P."/>
            <person name="Herman A."/>
            <person name="Mangelson H."/>
            <person name="Liachko I."/>
            <person name="Sullivan S."/>
            <person name="Sone E.D."/>
            <person name="Koren S."/>
            <person name="Silverstein K.A.T."/>
            <person name="Beckman K.B."/>
            <person name="Gohl D.M."/>
        </authorList>
    </citation>
    <scope>NUCLEOTIDE SEQUENCE</scope>
    <source>
        <strain evidence="1">Duluth1</strain>
        <tissue evidence="1">Whole animal</tissue>
    </source>
</reference>
<dbReference type="Gene3D" id="1.25.40.280">
    <property type="entry name" value="alix/aip1 like domains"/>
    <property type="match status" value="1"/>
</dbReference>
<sequence>MQYTIPSVLTVSFLHVQTAVQVSHDFMGCSTLKKYYSQLQFLQARFPMTEGGEAAIPFTW</sequence>
<protein>
    <submittedName>
        <fullName evidence="1">Uncharacterized protein</fullName>
    </submittedName>
</protein>
<name>A0A9D4I767_DREPO</name>